<dbReference type="InterPro" id="IPR036589">
    <property type="entry name" value="HCY_dom_sf"/>
</dbReference>
<dbReference type="GO" id="GO:0032259">
    <property type="term" value="P:methylation"/>
    <property type="evidence" value="ECO:0007669"/>
    <property type="project" value="UniProtKB-KW"/>
</dbReference>
<keyword evidence="2 5" id="KW-0808">Transferase</keyword>
<feature type="domain" description="Hcy-binding" evidence="6">
    <location>
        <begin position="18"/>
        <end position="328"/>
    </location>
</feature>
<dbReference type="GO" id="GO:0008270">
    <property type="term" value="F:zinc ion binding"/>
    <property type="evidence" value="ECO:0007669"/>
    <property type="project" value="InterPro"/>
</dbReference>
<evidence type="ECO:0000259" key="6">
    <source>
        <dbReference type="PROSITE" id="PS50970"/>
    </source>
</evidence>
<comment type="cofactor">
    <cofactor evidence="4">
        <name>Zn(2+)</name>
        <dbReference type="ChEBI" id="CHEBI:29105"/>
    </cofactor>
    <text evidence="4">Binds 1 zinc ion per subunit.</text>
</comment>
<dbReference type="PIRSF" id="PIRSF037505">
    <property type="entry name" value="Betaine_HMT"/>
    <property type="match status" value="1"/>
</dbReference>
<evidence type="ECO:0000256" key="2">
    <source>
        <dbReference type="ARBA" id="ARBA00022679"/>
    </source>
</evidence>
<reference evidence="8" key="1">
    <citation type="submission" date="2025-08" db="UniProtKB">
        <authorList>
            <consortium name="RefSeq"/>
        </authorList>
    </citation>
    <scope>IDENTIFICATION</scope>
</reference>
<dbReference type="GeneID" id="110984637"/>
<keyword evidence="4 5" id="KW-0862">Zinc</keyword>
<accession>A0A8B7Z6W2</accession>
<dbReference type="Gene3D" id="3.20.20.330">
    <property type="entry name" value="Homocysteine-binding-like domain"/>
    <property type="match status" value="1"/>
</dbReference>
<dbReference type="GO" id="GO:0009086">
    <property type="term" value="P:methionine biosynthetic process"/>
    <property type="evidence" value="ECO:0007669"/>
    <property type="project" value="InterPro"/>
</dbReference>
<keyword evidence="4 5" id="KW-0479">Metal-binding</keyword>
<dbReference type="OMA" id="VPYRTHE"/>
<dbReference type="SUPFAM" id="SSF82282">
    <property type="entry name" value="Homocysteine S-methyltransferase"/>
    <property type="match status" value="1"/>
</dbReference>
<dbReference type="InterPro" id="IPR003726">
    <property type="entry name" value="HCY_dom"/>
</dbReference>
<sequence>MESKKKCKVIESSPKTLIGLMERLRDGETVICAEGYLFLFEHCGYLTAGSYVPEVVLEHPELVRQQYEEFVHAGSDVVLAFTYFAHREKMALIGREDDLERINKRALRMAREVADATGTLMAGNISNTNIFVDTVPNHREKIWQIFKEQIEWAVDAGADFIVAETYDKFGEALLAVQACKEFAKDIPCVVTLAAQQGQVDGKPATVDGVEYSEAFNRLADAGADVVGLNCARGPATMLPILEEAVDACKAPLAAVPVMYRTTKEEPNFISSRDPLTGESLFPVNLDCIQCNRKDIHDFGKRVQELGIKYVGLCCGNSAHLTRSLAESLGRKPPASRYTPDLNKHWLLGKDDKLPSLGQESKMKYAKIIPKVE</sequence>
<dbReference type="KEGG" id="aplc:110984637"/>
<comment type="pathway">
    <text evidence="3">Amino-acid biosynthesis; L-methionine biosynthesis via de novo pathway.</text>
</comment>
<dbReference type="PROSITE" id="PS50970">
    <property type="entry name" value="HCY"/>
    <property type="match status" value="1"/>
</dbReference>
<name>A0A8B7Z6W2_ACAPL</name>
<dbReference type="PANTHER" id="PTHR11103:SF18">
    <property type="entry name" value="SLR1189 PROTEIN"/>
    <property type="match status" value="1"/>
</dbReference>
<evidence type="ECO:0000256" key="3">
    <source>
        <dbReference type="ARBA" id="ARBA00034478"/>
    </source>
</evidence>
<feature type="binding site" evidence="4 5">
    <location>
        <position position="313"/>
    </location>
    <ligand>
        <name>Zn(2+)</name>
        <dbReference type="ChEBI" id="CHEBI:29105"/>
    </ligand>
</feature>
<dbReference type="Pfam" id="PF02574">
    <property type="entry name" value="S-methyl_trans"/>
    <property type="match status" value="1"/>
</dbReference>
<evidence type="ECO:0000256" key="5">
    <source>
        <dbReference type="PROSITE-ProRule" id="PRU00333"/>
    </source>
</evidence>
<dbReference type="GO" id="GO:0008168">
    <property type="term" value="F:methyltransferase activity"/>
    <property type="evidence" value="ECO:0007669"/>
    <property type="project" value="UniProtKB-UniRule"/>
</dbReference>
<proteinExistence type="predicted"/>
<evidence type="ECO:0000313" key="7">
    <source>
        <dbReference type="Proteomes" id="UP000694845"/>
    </source>
</evidence>
<evidence type="ECO:0000256" key="4">
    <source>
        <dbReference type="PIRSR" id="PIRSR037505-2"/>
    </source>
</evidence>
<dbReference type="InterPro" id="IPR017226">
    <property type="entry name" value="BHMT-like"/>
</dbReference>
<dbReference type="Proteomes" id="UP000694845">
    <property type="component" value="Unplaced"/>
</dbReference>
<organism evidence="7 8">
    <name type="scientific">Acanthaster planci</name>
    <name type="common">Crown-of-thorns starfish</name>
    <dbReference type="NCBI Taxonomy" id="133434"/>
    <lineage>
        <taxon>Eukaryota</taxon>
        <taxon>Metazoa</taxon>
        <taxon>Echinodermata</taxon>
        <taxon>Eleutherozoa</taxon>
        <taxon>Asterozoa</taxon>
        <taxon>Asteroidea</taxon>
        <taxon>Valvatacea</taxon>
        <taxon>Valvatida</taxon>
        <taxon>Acanthasteridae</taxon>
        <taxon>Acanthaster</taxon>
    </lineage>
</organism>
<dbReference type="PANTHER" id="PTHR11103">
    <property type="entry name" value="SLR1189 PROTEIN"/>
    <property type="match status" value="1"/>
</dbReference>
<dbReference type="RefSeq" id="XP_022100697.1">
    <property type="nucleotide sequence ID" value="XM_022245005.1"/>
</dbReference>
<keyword evidence="1 5" id="KW-0489">Methyltransferase</keyword>
<feature type="binding site" evidence="4 5">
    <location>
        <position position="230"/>
    </location>
    <ligand>
        <name>Zn(2+)</name>
        <dbReference type="ChEBI" id="CHEBI:29105"/>
    </ligand>
</feature>
<keyword evidence="7" id="KW-1185">Reference proteome</keyword>
<dbReference type="UniPathway" id="UPA00051">
    <property type="reaction ID" value="UER00083"/>
</dbReference>
<gene>
    <name evidence="8" type="primary">LOC110984637</name>
</gene>
<feature type="binding site" evidence="4 5">
    <location>
        <position position="314"/>
    </location>
    <ligand>
        <name>Zn(2+)</name>
        <dbReference type="ChEBI" id="CHEBI:29105"/>
    </ligand>
</feature>
<protein>
    <submittedName>
        <fullName evidence="8">Betaine--homocysteine S-methyltransferase 1-like</fullName>
    </submittedName>
</protein>
<evidence type="ECO:0000256" key="1">
    <source>
        <dbReference type="ARBA" id="ARBA00022603"/>
    </source>
</evidence>
<dbReference type="AlphaFoldDB" id="A0A8B7Z6W2"/>
<evidence type="ECO:0000313" key="8">
    <source>
        <dbReference type="RefSeq" id="XP_022100697.1"/>
    </source>
</evidence>
<dbReference type="OrthoDB" id="261426at2759"/>